<evidence type="ECO:0000256" key="4">
    <source>
        <dbReference type="ARBA" id="ARBA00022490"/>
    </source>
</evidence>
<feature type="coiled-coil region" evidence="13">
    <location>
        <begin position="27"/>
        <end position="61"/>
    </location>
</feature>
<evidence type="ECO:0000256" key="3">
    <source>
        <dbReference type="ARBA" id="ARBA00011738"/>
    </source>
</evidence>
<dbReference type="NCBIfam" id="NF010738">
    <property type="entry name" value="PRK14140.1"/>
    <property type="match status" value="1"/>
</dbReference>
<evidence type="ECO:0000256" key="2">
    <source>
        <dbReference type="ARBA" id="ARBA00009054"/>
    </source>
</evidence>
<reference evidence="15 16" key="1">
    <citation type="submission" date="2019-08" db="EMBL/GenBank/DDBJ databases">
        <title>Complete genome sequence of Terriglobus albidus strain ORNL.</title>
        <authorList>
            <person name="Podar M."/>
        </authorList>
    </citation>
    <scope>NUCLEOTIDE SEQUENCE [LARGE SCALE GENOMIC DNA]</scope>
    <source>
        <strain evidence="15 16">ORNL</strain>
    </source>
</reference>
<dbReference type="PANTHER" id="PTHR21237">
    <property type="entry name" value="GRPE PROTEIN"/>
    <property type="match status" value="1"/>
</dbReference>
<evidence type="ECO:0000256" key="9">
    <source>
        <dbReference type="ARBA" id="ARBA00076414"/>
    </source>
</evidence>
<dbReference type="Gene3D" id="2.30.22.10">
    <property type="entry name" value="Head domain of nucleotide exchange factor GrpE"/>
    <property type="match status" value="1"/>
</dbReference>
<dbReference type="GO" id="GO:0000774">
    <property type="term" value="F:adenyl-nucleotide exchange factor activity"/>
    <property type="evidence" value="ECO:0007669"/>
    <property type="project" value="InterPro"/>
</dbReference>
<dbReference type="CDD" id="cd00446">
    <property type="entry name" value="GrpE"/>
    <property type="match status" value="1"/>
</dbReference>
<dbReference type="SUPFAM" id="SSF58014">
    <property type="entry name" value="Coiled-coil domain of nucleotide exchange factor GrpE"/>
    <property type="match status" value="1"/>
</dbReference>
<proteinExistence type="inferred from homology"/>
<evidence type="ECO:0000256" key="11">
    <source>
        <dbReference type="RuleBase" id="RU000639"/>
    </source>
</evidence>
<dbReference type="HAMAP" id="MF_01151">
    <property type="entry name" value="GrpE"/>
    <property type="match status" value="1"/>
</dbReference>
<evidence type="ECO:0000256" key="12">
    <source>
        <dbReference type="RuleBase" id="RU004478"/>
    </source>
</evidence>
<dbReference type="RefSeq" id="WP_147647866.1">
    <property type="nucleotide sequence ID" value="NZ_CP042806.1"/>
</dbReference>
<evidence type="ECO:0000256" key="10">
    <source>
        <dbReference type="HAMAP-Rule" id="MF_01151"/>
    </source>
</evidence>
<dbReference type="InterPro" id="IPR009012">
    <property type="entry name" value="GrpE_head"/>
</dbReference>
<dbReference type="GO" id="GO:0051087">
    <property type="term" value="F:protein-folding chaperone binding"/>
    <property type="evidence" value="ECO:0007669"/>
    <property type="project" value="InterPro"/>
</dbReference>
<dbReference type="AlphaFoldDB" id="A0A5B9EF38"/>
<evidence type="ECO:0000256" key="8">
    <source>
        <dbReference type="ARBA" id="ARBA00072274"/>
    </source>
</evidence>
<protein>
    <recommendedName>
        <fullName evidence="8 10">Protein GrpE</fullName>
    </recommendedName>
    <alternativeName>
        <fullName evidence="9 10">HSP-70 cofactor</fullName>
    </alternativeName>
</protein>
<dbReference type="PRINTS" id="PR00773">
    <property type="entry name" value="GRPEPROTEIN"/>
</dbReference>
<evidence type="ECO:0000256" key="5">
    <source>
        <dbReference type="ARBA" id="ARBA00023016"/>
    </source>
</evidence>
<keyword evidence="6 10" id="KW-0143">Chaperone</keyword>
<dbReference type="GO" id="GO:0042803">
    <property type="term" value="F:protein homodimerization activity"/>
    <property type="evidence" value="ECO:0007669"/>
    <property type="project" value="InterPro"/>
</dbReference>
<evidence type="ECO:0000256" key="6">
    <source>
        <dbReference type="ARBA" id="ARBA00023186"/>
    </source>
</evidence>
<dbReference type="Gene3D" id="3.90.20.20">
    <property type="match status" value="1"/>
</dbReference>
<evidence type="ECO:0000256" key="13">
    <source>
        <dbReference type="SAM" id="Coils"/>
    </source>
</evidence>
<dbReference type="GO" id="GO:0006457">
    <property type="term" value="P:protein folding"/>
    <property type="evidence" value="ECO:0007669"/>
    <property type="project" value="InterPro"/>
</dbReference>
<evidence type="ECO:0000256" key="14">
    <source>
        <dbReference type="SAM" id="MobiDB-lite"/>
    </source>
</evidence>
<dbReference type="SUPFAM" id="SSF51064">
    <property type="entry name" value="Head domain of nucleotide exchange factor GrpE"/>
    <property type="match status" value="1"/>
</dbReference>
<evidence type="ECO:0000313" key="16">
    <source>
        <dbReference type="Proteomes" id="UP000321820"/>
    </source>
</evidence>
<dbReference type="Pfam" id="PF01025">
    <property type="entry name" value="GrpE"/>
    <property type="match status" value="1"/>
</dbReference>
<comment type="similarity">
    <text evidence="2 10 12">Belongs to the GrpE family.</text>
</comment>
<dbReference type="PROSITE" id="PS01071">
    <property type="entry name" value="GRPE"/>
    <property type="match status" value="1"/>
</dbReference>
<dbReference type="EMBL" id="CP042806">
    <property type="protein sequence ID" value="QEE28676.1"/>
    <property type="molecule type" value="Genomic_DNA"/>
</dbReference>
<name>A0A5B9EF38_9BACT</name>
<evidence type="ECO:0000256" key="7">
    <source>
        <dbReference type="ARBA" id="ARBA00053401"/>
    </source>
</evidence>
<evidence type="ECO:0000313" key="15">
    <source>
        <dbReference type="EMBL" id="QEE28676.1"/>
    </source>
</evidence>
<dbReference type="Proteomes" id="UP000321820">
    <property type="component" value="Chromosome"/>
</dbReference>
<dbReference type="GO" id="GO:0051082">
    <property type="term" value="F:unfolded protein binding"/>
    <property type="evidence" value="ECO:0007669"/>
    <property type="project" value="TreeGrafter"/>
</dbReference>
<dbReference type="InterPro" id="IPR000740">
    <property type="entry name" value="GrpE"/>
</dbReference>
<keyword evidence="4 10" id="KW-0963">Cytoplasm</keyword>
<feature type="compositionally biased region" description="Low complexity" evidence="14">
    <location>
        <begin position="11"/>
        <end position="20"/>
    </location>
</feature>
<dbReference type="KEGG" id="talb:FTW19_12105"/>
<keyword evidence="13" id="KW-0175">Coiled coil</keyword>
<comment type="function">
    <text evidence="7 10 11">Participates actively in the response to hyperosmotic and heat shock by preventing the aggregation of stress-denatured proteins, in association with DnaK and GrpE. It is the nucleotide exchange factor for DnaK and may function as a thermosensor. Unfolded proteins bind initially to DnaJ; upon interaction with the DnaJ-bound protein, DnaK hydrolyzes its bound ATP, resulting in the formation of a stable complex. GrpE releases ADP from DnaK; ATP binding to DnaK triggers the release of the substrate protein, thus completing the reaction cycle. Several rounds of ATP-dependent interactions between DnaJ, DnaK and GrpE are required for fully efficient folding.</text>
</comment>
<accession>A0A5B9EF38</accession>
<dbReference type="PANTHER" id="PTHR21237:SF23">
    <property type="entry name" value="GRPE PROTEIN HOMOLOG, MITOCHONDRIAL"/>
    <property type="match status" value="1"/>
</dbReference>
<dbReference type="OrthoDB" id="9812586at2"/>
<evidence type="ECO:0000256" key="1">
    <source>
        <dbReference type="ARBA" id="ARBA00004496"/>
    </source>
</evidence>
<comment type="subcellular location">
    <subcellularLocation>
        <location evidence="1 10">Cytoplasm</location>
    </subcellularLocation>
</comment>
<dbReference type="FunFam" id="2.30.22.10:FF:000001">
    <property type="entry name" value="Protein GrpE"/>
    <property type="match status" value="1"/>
</dbReference>
<sequence length="176" mass="19796">MSQETEMQEQAVAAPVEGTEAATAAELETVKAERDSLVDRLARLQAEFDNFRKREAKERSEFRDYAVSNAVEHFLPVLDNFQLALKSQGSAEQLRSGVELILKQMEEALKTLGVTPVETVGAQFDPRFHEALGSVETSEYPDHQVLEEVRRGYRIKDKLLRPAMVKIAVNHAQVND</sequence>
<keyword evidence="5 10" id="KW-0346">Stress response</keyword>
<dbReference type="GO" id="GO:0005737">
    <property type="term" value="C:cytoplasm"/>
    <property type="evidence" value="ECO:0007669"/>
    <property type="project" value="UniProtKB-SubCell"/>
</dbReference>
<dbReference type="InterPro" id="IPR013805">
    <property type="entry name" value="GrpE_CC"/>
</dbReference>
<organism evidence="15 16">
    <name type="scientific">Terriglobus albidus</name>
    <dbReference type="NCBI Taxonomy" id="1592106"/>
    <lineage>
        <taxon>Bacteria</taxon>
        <taxon>Pseudomonadati</taxon>
        <taxon>Acidobacteriota</taxon>
        <taxon>Terriglobia</taxon>
        <taxon>Terriglobales</taxon>
        <taxon>Acidobacteriaceae</taxon>
        <taxon>Terriglobus</taxon>
    </lineage>
</organism>
<gene>
    <name evidence="10 15" type="primary">grpE</name>
    <name evidence="15" type="ORF">FTW19_12105</name>
</gene>
<comment type="subunit">
    <text evidence="3 10">Homodimer.</text>
</comment>
<keyword evidence="16" id="KW-1185">Reference proteome</keyword>
<feature type="region of interest" description="Disordered" evidence="14">
    <location>
        <begin position="1"/>
        <end position="20"/>
    </location>
</feature>